<dbReference type="EMBL" id="JBFWIC010000065">
    <property type="protein sequence ID" value="MEZ0476921.1"/>
    <property type="molecule type" value="Genomic_DNA"/>
</dbReference>
<evidence type="ECO:0000313" key="2">
    <source>
        <dbReference type="Proteomes" id="UP001566331"/>
    </source>
</evidence>
<name>A0ABV4HVZ5_9GAMM</name>
<feature type="non-terminal residue" evidence="1">
    <location>
        <position position="1"/>
    </location>
</feature>
<dbReference type="Proteomes" id="UP001566331">
    <property type="component" value="Unassembled WGS sequence"/>
</dbReference>
<gene>
    <name evidence="1" type="ORF">AB6713_20295</name>
</gene>
<reference evidence="1 2" key="1">
    <citation type="submission" date="2024-07" db="EMBL/GenBank/DDBJ databases">
        <title>Luteimonas salilacus sp. nov., isolated from the shore soil of Salt Lake in Tibet of China.</title>
        <authorList>
            <person name="Zhang X."/>
            <person name="Li A."/>
        </authorList>
    </citation>
    <scope>NUCLEOTIDE SEQUENCE [LARGE SCALE GENOMIC DNA]</scope>
    <source>
        <strain evidence="1 2">B3-2-R+30</strain>
    </source>
</reference>
<comment type="caution">
    <text evidence="1">The sequence shown here is derived from an EMBL/GenBank/DDBJ whole genome shotgun (WGS) entry which is preliminary data.</text>
</comment>
<organism evidence="1 2">
    <name type="scientific">Luteimonas salinilitoris</name>
    <dbReference type="NCBI Taxonomy" id="3237697"/>
    <lineage>
        <taxon>Bacteria</taxon>
        <taxon>Pseudomonadati</taxon>
        <taxon>Pseudomonadota</taxon>
        <taxon>Gammaproteobacteria</taxon>
        <taxon>Lysobacterales</taxon>
        <taxon>Lysobacteraceae</taxon>
        <taxon>Luteimonas</taxon>
    </lineage>
</organism>
<protein>
    <submittedName>
        <fullName evidence="1">Uncharacterized protein</fullName>
    </submittedName>
</protein>
<dbReference type="RefSeq" id="WP_370565910.1">
    <property type="nucleotide sequence ID" value="NZ_JBFWIB010000039.1"/>
</dbReference>
<proteinExistence type="predicted"/>
<accession>A0ABV4HVZ5</accession>
<sequence length="190" mass="21987">LILSNWKFQLEQKHAVLDMNWDTKLHAARPQTFDAKNFPRSSNIDPKKLKRLSRTADEDGARIGTYASALVSTLEFPAPVSRGDLLSMSRDVCTSKGARHDLELFVFAPYQPKQKHKPFALQIEVAGRRIKRWPMTLQKDNIRRVLLKNAFPESGCHELRISLHSHITRSSESWRKRSHVEIWLPRLIGR</sequence>
<keyword evidence="2" id="KW-1185">Reference proteome</keyword>
<evidence type="ECO:0000313" key="1">
    <source>
        <dbReference type="EMBL" id="MEZ0476921.1"/>
    </source>
</evidence>